<evidence type="ECO:0000313" key="9">
    <source>
        <dbReference type="Proteomes" id="UP000223472"/>
    </source>
</evidence>
<dbReference type="Pfam" id="PF03176">
    <property type="entry name" value="MMPL"/>
    <property type="match status" value="2"/>
</dbReference>
<evidence type="ECO:0000256" key="5">
    <source>
        <dbReference type="ARBA" id="ARBA00023136"/>
    </source>
</evidence>
<evidence type="ECO:0000256" key="2">
    <source>
        <dbReference type="ARBA" id="ARBA00022475"/>
    </source>
</evidence>
<keyword evidence="5 6" id="KW-0472">Membrane</keyword>
<dbReference type="AlphaFoldDB" id="A0A2B6SAC8"/>
<keyword evidence="2" id="KW-1003">Cell membrane</keyword>
<evidence type="ECO:0000256" key="6">
    <source>
        <dbReference type="SAM" id="Phobius"/>
    </source>
</evidence>
<sequence>MAQWLSKLGMFIFRTRWITILTWGVILIIAGITGGDTSQKLTGGGGDVPGSESVKVKEIFSQEFEKRGSPSLLLVVKDQENKVNSSIYADKLREVLKKLEQEKEVKSITSMLDADDKTKQSMIGSDEKTTISYVELTIDENKAVKVLPEIQERFNKNVQNLDIDAHLVGSAAVMGDMATFSQSGLVKAEMIVLPLIFIILFLIFRSLVATLIPFIITILAITGATGIIGIAASYMEMSVFVMNATMMLGLGVGVDYSLFMVNRFRIELEKEKDVKKALKVTMHTAGHSVIFSGLTVIGAMSILFIVNIPAIKSLAFGAIAVVFVAMLATLTLLPAILLLLGERINWGTLKWFSKRNNKNSSGWIKWSKLVMKRPVIFLMASLILLISLAIPSYQLKLFSPDVTILPEESNVKKGFKLLQDTFGKGRLSPHYVVLESEEDVVNKNNLQYLSDLVEKLNNMEQIKEVTTVLPAFEGVPTEKIPQMLSSSELPKNAKEVINNFISKDRKYMVVEFITQETAASKETRDLIENLREDIKSKMNIPKELKVYVGGETAISLDHNNEIFTSLLPSILLMLGLIYIVLLITFKSILLPLKAILLNLISIGATYGILILIFIKGYGADLLGIEVADSIVSFVPVLLLALLFGLSTDYEVFLMSRVQEEYRKTNNNEQSIAIGLQETGPLISGAALLMIAVFTGFAFSGMLPIQVLGIGLAVGIFLDATIVRLVLVPVSMVLLGKWNWWLPSFSNKVSKKEKDLNKNKNRNIM</sequence>
<dbReference type="EMBL" id="NVIY01000009">
    <property type="protein sequence ID" value="PGD38399.1"/>
    <property type="molecule type" value="Genomic_DNA"/>
</dbReference>
<protein>
    <recommendedName>
        <fullName evidence="7">SSD domain-containing protein</fullName>
    </recommendedName>
</protein>
<dbReference type="PANTHER" id="PTHR33406:SF13">
    <property type="entry name" value="MEMBRANE PROTEIN YDFJ"/>
    <property type="match status" value="1"/>
</dbReference>
<feature type="transmembrane region" description="Helical" evidence="6">
    <location>
        <begin position="595"/>
        <end position="614"/>
    </location>
</feature>
<dbReference type="Proteomes" id="UP000223472">
    <property type="component" value="Unassembled WGS sequence"/>
</dbReference>
<dbReference type="SUPFAM" id="SSF82866">
    <property type="entry name" value="Multidrug efflux transporter AcrB transmembrane domain"/>
    <property type="match status" value="2"/>
</dbReference>
<gene>
    <name evidence="8" type="ORF">COM27_05460</name>
</gene>
<dbReference type="InterPro" id="IPR000731">
    <property type="entry name" value="SSD"/>
</dbReference>
<feature type="transmembrane region" description="Helical" evidence="6">
    <location>
        <begin position="12"/>
        <end position="32"/>
    </location>
</feature>
<comment type="subcellular location">
    <subcellularLocation>
        <location evidence="1">Cell membrane</location>
        <topology evidence="1">Multi-pass membrane protein</topology>
    </subcellularLocation>
</comment>
<feature type="transmembrane region" description="Helical" evidence="6">
    <location>
        <begin position="562"/>
        <end position="583"/>
    </location>
</feature>
<feature type="domain" description="SSD" evidence="7">
    <location>
        <begin position="590"/>
        <end position="732"/>
    </location>
</feature>
<feature type="transmembrane region" description="Helical" evidence="6">
    <location>
        <begin position="314"/>
        <end position="340"/>
    </location>
</feature>
<proteinExistence type="predicted"/>
<reference evidence="8 9" key="1">
    <citation type="submission" date="2017-09" db="EMBL/GenBank/DDBJ databases">
        <title>Large-scale bioinformatics analysis of Bacillus genomes uncovers conserved roles of natural products in bacterial physiology.</title>
        <authorList>
            <consortium name="Agbiome Team Llc"/>
            <person name="Bleich R.M."/>
            <person name="Grubbs K.J."/>
            <person name="Santa Maria K.C."/>
            <person name="Allen S.E."/>
            <person name="Farag S."/>
            <person name="Shank E.A."/>
            <person name="Bowers A."/>
        </authorList>
    </citation>
    <scope>NUCLEOTIDE SEQUENCE [LARGE SCALE GENOMIC DNA]</scope>
    <source>
        <strain evidence="8 9">AFS065610</strain>
    </source>
</reference>
<dbReference type="Gene3D" id="1.20.1640.10">
    <property type="entry name" value="Multidrug efflux transporter AcrB transmembrane domain"/>
    <property type="match status" value="2"/>
</dbReference>
<feature type="domain" description="SSD" evidence="7">
    <location>
        <begin position="208"/>
        <end position="339"/>
    </location>
</feature>
<dbReference type="PROSITE" id="PS50156">
    <property type="entry name" value="SSD"/>
    <property type="match status" value="2"/>
</dbReference>
<organism evidence="8 9">
    <name type="scientific">Bacillus wiedmannii</name>
    <dbReference type="NCBI Taxonomy" id="1890302"/>
    <lineage>
        <taxon>Bacteria</taxon>
        <taxon>Bacillati</taxon>
        <taxon>Bacillota</taxon>
        <taxon>Bacilli</taxon>
        <taxon>Bacillales</taxon>
        <taxon>Bacillaceae</taxon>
        <taxon>Bacillus</taxon>
        <taxon>Bacillus cereus group</taxon>
    </lineage>
</organism>
<keyword evidence="3 6" id="KW-0812">Transmembrane</keyword>
<dbReference type="PANTHER" id="PTHR33406">
    <property type="entry name" value="MEMBRANE PROTEIN MJ1562-RELATED"/>
    <property type="match status" value="1"/>
</dbReference>
<feature type="transmembrane region" description="Helical" evidence="6">
    <location>
        <begin position="184"/>
        <end position="204"/>
    </location>
</feature>
<feature type="transmembrane region" description="Helical" evidence="6">
    <location>
        <begin position="240"/>
        <end position="264"/>
    </location>
</feature>
<dbReference type="InterPro" id="IPR050545">
    <property type="entry name" value="Mycobact_MmpL"/>
</dbReference>
<feature type="transmembrane region" description="Helical" evidence="6">
    <location>
        <begin position="626"/>
        <end position="646"/>
    </location>
</feature>
<evidence type="ECO:0000313" key="8">
    <source>
        <dbReference type="EMBL" id="PGD38399.1"/>
    </source>
</evidence>
<dbReference type="RefSeq" id="WP_098707447.1">
    <property type="nucleotide sequence ID" value="NZ_NVIY01000009.1"/>
</dbReference>
<comment type="caution">
    <text evidence="8">The sequence shown here is derived from an EMBL/GenBank/DDBJ whole genome shotgun (WGS) entry which is preliminary data.</text>
</comment>
<feature type="transmembrane region" description="Helical" evidence="6">
    <location>
        <begin position="211"/>
        <end position="234"/>
    </location>
</feature>
<feature type="transmembrane region" description="Helical" evidence="6">
    <location>
        <begin position="375"/>
        <end position="393"/>
    </location>
</feature>
<accession>A0A2B6SAC8</accession>
<feature type="transmembrane region" description="Helical" evidence="6">
    <location>
        <begin position="285"/>
        <end position="308"/>
    </location>
</feature>
<name>A0A2B6SAC8_9BACI</name>
<feature type="transmembrane region" description="Helical" evidence="6">
    <location>
        <begin position="679"/>
        <end position="698"/>
    </location>
</feature>
<keyword evidence="4 6" id="KW-1133">Transmembrane helix</keyword>
<evidence type="ECO:0000256" key="3">
    <source>
        <dbReference type="ARBA" id="ARBA00022692"/>
    </source>
</evidence>
<evidence type="ECO:0000256" key="1">
    <source>
        <dbReference type="ARBA" id="ARBA00004651"/>
    </source>
</evidence>
<dbReference type="GO" id="GO:0005886">
    <property type="term" value="C:plasma membrane"/>
    <property type="evidence" value="ECO:0007669"/>
    <property type="project" value="UniProtKB-SubCell"/>
</dbReference>
<dbReference type="InterPro" id="IPR004869">
    <property type="entry name" value="MMPL_dom"/>
</dbReference>
<evidence type="ECO:0000259" key="7">
    <source>
        <dbReference type="PROSITE" id="PS50156"/>
    </source>
</evidence>
<evidence type="ECO:0000256" key="4">
    <source>
        <dbReference type="ARBA" id="ARBA00022989"/>
    </source>
</evidence>